<dbReference type="Gene3D" id="2.40.10.10">
    <property type="entry name" value="Trypsin-like serine proteases"/>
    <property type="match status" value="2"/>
</dbReference>
<dbReference type="GeneID" id="17263401"/>
<dbReference type="InterPro" id="IPR001314">
    <property type="entry name" value="Peptidase_S1A"/>
</dbReference>
<dbReference type="PROSITE" id="PS00134">
    <property type="entry name" value="TRYPSIN_HIS"/>
    <property type="match status" value="1"/>
</dbReference>
<dbReference type="RefSeq" id="XP_005790387.1">
    <property type="nucleotide sequence ID" value="XM_005790330.1"/>
</dbReference>
<feature type="chain" id="PRO_5044053688" description="Serine protease" evidence="3">
    <location>
        <begin position="19"/>
        <end position="409"/>
    </location>
</feature>
<keyword evidence="5" id="KW-1185">Reference proteome</keyword>
<dbReference type="AlphaFoldDB" id="A0A0D3KQC3"/>
<dbReference type="RefSeq" id="XP_005769681.1">
    <property type="nucleotide sequence ID" value="XM_005769624.1"/>
</dbReference>
<feature type="signal peptide" evidence="3">
    <location>
        <begin position="1"/>
        <end position="18"/>
    </location>
</feature>
<dbReference type="InterPro" id="IPR043504">
    <property type="entry name" value="Peptidase_S1_PA_chymotrypsin"/>
</dbReference>
<name>A0A0D3KQC3_EMIH1</name>
<proteinExistence type="inferred from homology"/>
<evidence type="ECO:0000256" key="1">
    <source>
        <dbReference type="ARBA" id="ARBA00007664"/>
    </source>
</evidence>
<dbReference type="GO" id="GO:0004252">
    <property type="term" value="F:serine-type endopeptidase activity"/>
    <property type="evidence" value="ECO:0007669"/>
    <property type="project" value="InterPro"/>
</dbReference>
<dbReference type="Pfam" id="PF13365">
    <property type="entry name" value="Trypsin_2"/>
    <property type="match status" value="1"/>
</dbReference>
<dbReference type="PRINTS" id="PR00722">
    <property type="entry name" value="CHYMOTRYPSIN"/>
</dbReference>
<dbReference type="HOGENOM" id="CLU_673425_0_0_1"/>
<dbReference type="EnsemblProtists" id="EOD17252">
    <property type="protein sequence ID" value="EOD17252"/>
    <property type="gene ID" value="EMIHUDRAFT_244221"/>
</dbReference>
<dbReference type="Proteomes" id="UP000013827">
    <property type="component" value="Unassembled WGS sequence"/>
</dbReference>
<dbReference type="InterPro" id="IPR050966">
    <property type="entry name" value="Glutamyl_endopeptidase"/>
</dbReference>
<dbReference type="PaxDb" id="2903-EOD17252"/>
<comment type="similarity">
    <text evidence="1">Belongs to the peptidase S1 family.</text>
</comment>
<dbReference type="SUPFAM" id="SSF50494">
    <property type="entry name" value="Trypsin-like serine proteases"/>
    <property type="match status" value="1"/>
</dbReference>
<sequence>MLVALALTAAFAAQNLDTEPLLAYCKKPWWNPISSCVPSNDVARNVGSASERSAADIVSFDLNRTTTQSVYRNTTLIAALRAVLKQPGSATRPPPKEEGRRLEIESVGSVSRQLFGPDSRRPVGCSDSEAGPFQMMVRLSTGCSGVMVGSRHVLTAGHCVYSWYDAAGNELKNKGWKMDANRKVFVGYSREWGCPTGAPSGTGTLWGSDVDGVQTVRWVEAISMMTYTGFVESGDAEYDIALIEVKNRPETRRSASAALTGLPWMTFGFYSNPSYRWTWCTAGWPGDLSPPLQLHAECSRDKVQDIEGKLFEMELDGAQGQSGSPLWPALSPPQSNGGHGAMFSDKLEAGPAQGVFALLYQEVFWFFGWWVINESNDFARIDANRFVSLCAWISDHVRAGEFNPCAGVL</sequence>
<dbReference type="PANTHER" id="PTHR15462:SF8">
    <property type="entry name" value="SERINE PROTEASE"/>
    <property type="match status" value="1"/>
</dbReference>
<dbReference type="InterPro" id="IPR018114">
    <property type="entry name" value="TRYPSIN_HIS"/>
</dbReference>
<dbReference type="GO" id="GO:0006508">
    <property type="term" value="P:proteolysis"/>
    <property type="evidence" value="ECO:0007669"/>
    <property type="project" value="InterPro"/>
</dbReference>
<evidence type="ECO:0000256" key="3">
    <source>
        <dbReference type="SAM" id="SignalP"/>
    </source>
</evidence>
<dbReference type="KEGG" id="ehx:EMIHUDRAFT_454759"/>
<keyword evidence="2 3" id="KW-0732">Signal</keyword>
<reference evidence="5" key="1">
    <citation type="journal article" date="2013" name="Nature">
        <title>Pan genome of the phytoplankton Emiliania underpins its global distribution.</title>
        <authorList>
            <person name="Read B.A."/>
            <person name="Kegel J."/>
            <person name="Klute M.J."/>
            <person name="Kuo A."/>
            <person name="Lefebvre S.C."/>
            <person name="Maumus F."/>
            <person name="Mayer C."/>
            <person name="Miller J."/>
            <person name="Monier A."/>
            <person name="Salamov A."/>
            <person name="Young J."/>
            <person name="Aguilar M."/>
            <person name="Claverie J.M."/>
            <person name="Frickenhaus S."/>
            <person name="Gonzalez K."/>
            <person name="Herman E.K."/>
            <person name="Lin Y.C."/>
            <person name="Napier J."/>
            <person name="Ogata H."/>
            <person name="Sarno A.F."/>
            <person name="Shmutz J."/>
            <person name="Schroeder D."/>
            <person name="de Vargas C."/>
            <person name="Verret F."/>
            <person name="von Dassow P."/>
            <person name="Valentin K."/>
            <person name="Van de Peer Y."/>
            <person name="Wheeler G."/>
            <person name="Dacks J.B."/>
            <person name="Delwiche C.F."/>
            <person name="Dyhrman S.T."/>
            <person name="Glockner G."/>
            <person name="John U."/>
            <person name="Richards T."/>
            <person name="Worden A.Z."/>
            <person name="Zhang X."/>
            <person name="Grigoriev I.V."/>
            <person name="Allen A.E."/>
            <person name="Bidle K."/>
            <person name="Borodovsky M."/>
            <person name="Bowler C."/>
            <person name="Brownlee C."/>
            <person name="Cock J.M."/>
            <person name="Elias M."/>
            <person name="Gladyshev V.N."/>
            <person name="Groth M."/>
            <person name="Guda C."/>
            <person name="Hadaegh A."/>
            <person name="Iglesias-Rodriguez M.D."/>
            <person name="Jenkins J."/>
            <person name="Jones B.M."/>
            <person name="Lawson T."/>
            <person name="Leese F."/>
            <person name="Lindquist E."/>
            <person name="Lobanov A."/>
            <person name="Lomsadze A."/>
            <person name="Malik S.B."/>
            <person name="Marsh M.E."/>
            <person name="Mackinder L."/>
            <person name="Mock T."/>
            <person name="Mueller-Roeber B."/>
            <person name="Pagarete A."/>
            <person name="Parker M."/>
            <person name="Probert I."/>
            <person name="Quesneville H."/>
            <person name="Raines C."/>
            <person name="Rensing S.A."/>
            <person name="Riano-Pachon D.M."/>
            <person name="Richier S."/>
            <person name="Rokitta S."/>
            <person name="Shiraiwa Y."/>
            <person name="Soanes D.M."/>
            <person name="van der Giezen M."/>
            <person name="Wahlund T.M."/>
            <person name="Williams B."/>
            <person name="Wilson W."/>
            <person name="Wolfe G."/>
            <person name="Wurch L.L."/>
        </authorList>
    </citation>
    <scope>NUCLEOTIDE SEQUENCE</scope>
</reference>
<evidence type="ECO:0000256" key="2">
    <source>
        <dbReference type="ARBA" id="ARBA00022729"/>
    </source>
</evidence>
<evidence type="ECO:0000313" key="5">
    <source>
        <dbReference type="Proteomes" id="UP000013827"/>
    </source>
</evidence>
<evidence type="ECO:0000313" key="4">
    <source>
        <dbReference type="EnsemblProtists" id="EOD37958"/>
    </source>
</evidence>
<reference evidence="4" key="2">
    <citation type="submission" date="2024-10" db="UniProtKB">
        <authorList>
            <consortium name="EnsemblProtists"/>
        </authorList>
    </citation>
    <scope>IDENTIFICATION</scope>
</reference>
<dbReference type="PANTHER" id="PTHR15462">
    <property type="entry name" value="SERINE PROTEASE"/>
    <property type="match status" value="1"/>
</dbReference>
<evidence type="ECO:0008006" key="6">
    <source>
        <dbReference type="Google" id="ProtNLM"/>
    </source>
</evidence>
<dbReference type="KEGG" id="ehx:EMIHUDRAFT_244221"/>
<organism evidence="4 5">
    <name type="scientific">Emiliania huxleyi (strain CCMP1516)</name>
    <dbReference type="NCBI Taxonomy" id="280463"/>
    <lineage>
        <taxon>Eukaryota</taxon>
        <taxon>Haptista</taxon>
        <taxon>Haptophyta</taxon>
        <taxon>Prymnesiophyceae</taxon>
        <taxon>Isochrysidales</taxon>
        <taxon>Noelaerhabdaceae</taxon>
        <taxon>Emiliania</taxon>
    </lineage>
</organism>
<dbReference type="eggNOG" id="ENOG502SBUA">
    <property type="taxonomic scope" value="Eukaryota"/>
</dbReference>
<dbReference type="EnsemblProtists" id="EOD37958">
    <property type="protein sequence ID" value="EOD37958"/>
    <property type="gene ID" value="EMIHUDRAFT_454759"/>
</dbReference>
<dbReference type="InterPro" id="IPR009003">
    <property type="entry name" value="Peptidase_S1_PA"/>
</dbReference>
<accession>A0A0D3KQC3</accession>
<protein>
    <recommendedName>
        <fullName evidence="6">Serine protease</fullName>
    </recommendedName>
</protein>
<dbReference type="GeneID" id="17283228"/>